<dbReference type="RefSeq" id="WP_191796534.1">
    <property type="nucleotide sequence ID" value="NZ_JACSQQ010000019.1"/>
</dbReference>
<gene>
    <name evidence="2" type="ORF">H9652_12455</name>
</gene>
<keyword evidence="3" id="KW-1185">Reference proteome</keyword>
<organism evidence="2 3">
    <name type="scientific">Oerskovia rustica</name>
    <dbReference type="NCBI Taxonomy" id="2762237"/>
    <lineage>
        <taxon>Bacteria</taxon>
        <taxon>Bacillati</taxon>
        <taxon>Actinomycetota</taxon>
        <taxon>Actinomycetes</taxon>
        <taxon>Micrococcales</taxon>
        <taxon>Cellulomonadaceae</taxon>
        <taxon>Oerskovia</taxon>
    </lineage>
</organism>
<feature type="region of interest" description="Disordered" evidence="1">
    <location>
        <begin position="1"/>
        <end position="20"/>
    </location>
</feature>
<protein>
    <submittedName>
        <fullName evidence="2">Uncharacterized protein</fullName>
    </submittedName>
</protein>
<name>A0ABR8RTU8_9CELL</name>
<proteinExistence type="predicted"/>
<comment type="caution">
    <text evidence="2">The sequence shown here is derived from an EMBL/GenBank/DDBJ whole genome shotgun (WGS) entry which is preliminary data.</text>
</comment>
<feature type="compositionally biased region" description="Low complexity" evidence="1">
    <location>
        <begin position="11"/>
        <end position="20"/>
    </location>
</feature>
<dbReference type="EMBL" id="JACSQQ010000019">
    <property type="protein sequence ID" value="MBD7951215.1"/>
    <property type="molecule type" value="Genomic_DNA"/>
</dbReference>
<evidence type="ECO:0000313" key="3">
    <source>
        <dbReference type="Proteomes" id="UP000641803"/>
    </source>
</evidence>
<evidence type="ECO:0000313" key="2">
    <source>
        <dbReference type="EMBL" id="MBD7951215.1"/>
    </source>
</evidence>
<evidence type="ECO:0000256" key="1">
    <source>
        <dbReference type="SAM" id="MobiDB-lite"/>
    </source>
</evidence>
<dbReference type="Proteomes" id="UP000641803">
    <property type="component" value="Unassembled WGS sequence"/>
</dbReference>
<accession>A0ABR8RTU8</accession>
<reference evidence="2 3" key="1">
    <citation type="submission" date="2020-08" db="EMBL/GenBank/DDBJ databases">
        <title>A Genomic Blueprint of the Chicken Gut Microbiome.</title>
        <authorList>
            <person name="Gilroy R."/>
            <person name="Ravi A."/>
            <person name="Getino M."/>
            <person name="Pursley I."/>
            <person name="Horton D.L."/>
            <person name="Alikhan N.-F."/>
            <person name="Baker D."/>
            <person name="Gharbi K."/>
            <person name="Hall N."/>
            <person name="Watson M."/>
            <person name="Adriaenssens E.M."/>
            <person name="Foster-Nyarko E."/>
            <person name="Jarju S."/>
            <person name="Secka A."/>
            <person name="Antonio M."/>
            <person name="Oren A."/>
            <person name="Chaudhuri R."/>
            <person name="La Ragione R.M."/>
            <person name="Hildebrand F."/>
            <person name="Pallen M.J."/>
        </authorList>
    </citation>
    <scope>NUCLEOTIDE SEQUENCE [LARGE SCALE GENOMIC DNA]</scope>
    <source>
        <strain evidence="2 3">Sa4CUA1</strain>
    </source>
</reference>
<sequence length="183" mass="18917">MLGHHRDRPAPGEAAATEGAATVAAIRSTIRRPPPRLAAGTSDVLRTLDALGLVVTQGTGPSRESRAEDEGAGGGTVRITVTDADAAVRALGDLGREGDDRIVLVPSRWGTVEAAAARDLHAKVPEALLVAFGESVTEDDQLQVQLTVTSVTPALEGLVSRLPVGIVDVTALVHERSSAARQV</sequence>